<evidence type="ECO:0000313" key="1">
    <source>
        <dbReference type="EMBL" id="SCY40118.1"/>
    </source>
</evidence>
<sequence length="302" mass="32773">MKSSPEADKDTSFLLTKIIRNKKIKKAIFRAIRKDKGVSLPASMTVEASLVLPLFIFFFANLMVMFNVIKVQSDIEAALHQVGNEIALRAFDVSFAENAAGIGSDANAIKGVVSVSYASSKVREYLGTGIDRSCIAGGLNGLGYIRSDVTNGGDIVDIVVDYKVKPLIPVAGFTKFSVEGRYYAHAWTGYKIAGAAGGGDPEEEIVYVTEHGEVYHRNISCKHLKVSVRSTSLQGIDKLRNNDGSKYYPCEYCAGKIAAGDVFITDYGNRYHGKVDCAGLKRKIYTIPISEVGARRPCSDCG</sequence>
<dbReference type="Proteomes" id="UP000183047">
    <property type="component" value="Unassembled WGS sequence"/>
</dbReference>
<proteinExistence type="predicted"/>
<dbReference type="OrthoDB" id="1766790at2"/>
<name>A0A1G5FND6_9FIRM</name>
<protein>
    <recommendedName>
        <fullName evidence="3">TadE-like protein</fullName>
    </recommendedName>
</protein>
<organism evidence="1 2">
    <name type="scientific">Butyrivibrio hungatei</name>
    <dbReference type="NCBI Taxonomy" id="185008"/>
    <lineage>
        <taxon>Bacteria</taxon>
        <taxon>Bacillati</taxon>
        <taxon>Bacillota</taxon>
        <taxon>Clostridia</taxon>
        <taxon>Lachnospirales</taxon>
        <taxon>Lachnospiraceae</taxon>
        <taxon>Butyrivibrio</taxon>
    </lineage>
</organism>
<accession>A0A1G5FND6</accession>
<gene>
    <name evidence="1" type="ORF">SAMN02910451_02467</name>
</gene>
<reference evidence="2" key="1">
    <citation type="submission" date="2016-10" db="EMBL/GenBank/DDBJ databases">
        <authorList>
            <person name="Varghese N."/>
            <person name="Submissions S."/>
        </authorList>
    </citation>
    <scope>NUCLEOTIDE SEQUENCE [LARGE SCALE GENOMIC DNA]</scope>
    <source>
        <strain evidence="2">XBD2006</strain>
    </source>
</reference>
<evidence type="ECO:0008006" key="3">
    <source>
        <dbReference type="Google" id="ProtNLM"/>
    </source>
</evidence>
<dbReference type="EMBL" id="FMUR01000015">
    <property type="protein sequence ID" value="SCY40118.1"/>
    <property type="molecule type" value="Genomic_DNA"/>
</dbReference>
<dbReference type="RefSeq" id="WP_074462923.1">
    <property type="nucleotide sequence ID" value="NZ_FMUR01000015.1"/>
</dbReference>
<keyword evidence="2" id="KW-1185">Reference proteome</keyword>
<dbReference type="AlphaFoldDB" id="A0A1G5FND6"/>
<evidence type="ECO:0000313" key="2">
    <source>
        <dbReference type="Proteomes" id="UP000183047"/>
    </source>
</evidence>